<keyword evidence="12 13" id="KW-0472">Membrane</keyword>
<dbReference type="GO" id="GO:0008233">
    <property type="term" value="F:peptidase activity"/>
    <property type="evidence" value="ECO:0007669"/>
    <property type="project" value="UniProtKB-KW"/>
</dbReference>
<keyword evidence="6 13" id="KW-0812">Transmembrane</keyword>
<keyword evidence="10 13" id="KW-1133">Transmembrane helix</keyword>
<proteinExistence type="inferred from homology"/>
<evidence type="ECO:0000256" key="7">
    <source>
        <dbReference type="ARBA" id="ARBA00022723"/>
    </source>
</evidence>
<keyword evidence="9" id="KW-0862">Zinc</keyword>
<dbReference type="EMBL" id="JAHYBZ010000006">
    <property type="protein sequence ID" value="MBW6399774.1"/>
    <property type="molecule type" value="Genomic_DNA"/>
</dbReference>
<keyword evidence="5 15" id="KW-0645">Protease</keyword>
<evidence type="ECO:0000256" key="2">
    <source>
        <dbReference type="ARBA" id="ARBA00004651"/>
    </source>
</evidence>
<dbReference type="Proteomes" id="UP001196565">
    <property type="component" value="Unassembled WGS sequence"/>
</dbReference>
<dbReference type="PANTHER" id="PTHR35864:SF1">
    <property type="entry name" value="ZINC METALLOPROTEASE YWHC-RELATED"/>
    <property type="match status" value="1"/>
</dbReference>
<evidence type="ECO:0000256" key="6">
    <source>
        <dbReference type="ARBA" id="ARBA00022692"/>
    </source>
</evidence>
<evidence type="ECO:0000259" key="14">
    <source>
        <dbReference type="Pfam" id="PF02163"/>
    </source>
</evidence>
<evidence type="ECO:0000256" key="12">
    <source>
        <dbReference type="ARBA" id="ARBA00023136"/>
    </source>
</evidence>
<dbReference type="PANTHER" id="PTHR35864">
    <property type="entry name" value="ZINC METALLOPROTEASE MJ0611-RELATED"/>
    <property type="match status" value="1"/>
</dbReference>
<name>A0ABS7ABU3_9PROT</name>
<comment type="subcellular location">
    <subcellularLocation>
        <location evidence="2">Cell membrane</location>
        <topology evidence="2">Multi-pass membrane protein</topology>
    </subcellularLocation>
</comment>
<organism evidence="15 16">
    <name type="scientific">Roseomonas alba</name>
    <dbReference type="NCBI Taxonomy" id="2846776"/>
    <lineage>
        <taxon>Bacteria</taxon>
        <taxon>Pseudomonadati</taxon>
        <taxon>Pseudomonadota</taxon>
        <taxon>Alphaproteobacteria</taxon>
        <taxon>Acetobacterales</taxon>
        <taxon>Roseomonadaceae</taxon>
        <taxon>Roseomonas</taxon>
    </lineage>
</organism>
<evidence type="ECO:0000256" key="11">
    <source>
        <dbReference type="ARBA" id="ARBA00023049"/>
    </source>
</evidence>
<keyword evidence="8" id="KW-0378">Hydrolase</keyword>
<evidence type="ECO:0000256" key="13">
    <source>
        <dbReference type="SAM" id="Phobius"/>
    </source>
</evidence>
<dbReference type="InterPro" id="IPR052348">
    <property type="entry name" value="Metallopeptidase_M50B"/>
</dbReference>
<keyword evidence="11" id="KW-0482">Metalloprotease</keyword>
<accession>A0ABS7ABU3</accession>
<keyword evidence="4" id="KW-1003">Cell membrane</keyword>
<keyword evidence="7" id="KW-0479">Metal-binding</keyword>
<evidence type="ECO:0000256" key="3">
    <source>
        <dbReference type="ARBA" id="ARBA00007931"/>
    </source>
</evidence>
<reference evidence="15 16" key="1">
    <citation type="submission" date="2021-07" db="EMBL/GenBank/DDBJ databases">
        <authorList>
            <person name="So Y."/>
        </authorList>
    </citation>
    <scope>NUCLEOTIDE SEQUENCE [LARGE SCALE GENOMIC DNA]</scope>
    <source>
        <strain evidence="15 16">HJA6</strain>
    </source>
</reference>
<gene>
    <name evidence="15" type="ORF">KPL78_18080</name>
</gene>
<feature type="transmembrane region" description="Helical" evidence="13">
    <location>
        <begin position="138"/>
        <end position="159"/>
    </location>
</feature>
<evidence type="ECO:0000256" key="1">
    <source>
        <dbReference type="ARBA" id="ARBA00001947"/>
    </source>
</evidence>
<evidence type="ECO:0000256" key="8">
    <source>
        <dbReference type="ARBA" id="ARBA00022801"/>
    </source>
</evidence>
<dbReference type="RefSeq" id="WP_219764369.1">
    <property type="nucleotide sequence ID" value="NZ_JAHYBZ010000006.1"/>
</dbReference>
<evidence type="ECO:0000256" key="9">
    <source>
        <dbReference type="ARBA" id="ARBA00022833"/>
    </source>
</evidence>
<protein>
    <submittedName>
        <fullName evidence="15">Site-2 protease family protein</fullName>
    </submittedName>
</protein>
<dbReference type="CDD" id="cd06158">
    <property type="entry name" value="S2P-M50_like_1"/>
    <property type="match status" value="1"/>
</dbReference>
<keyword evidence="16" id="KW-1185">Reference proteome</keyword>
<comment type="caution">
    <text evidence="15">The sequence shown here is derived from an EMBL/GenBank/DDBJ whole genome shotgun (WGS) entry which is preliminary data.</text>
</comment>
<evidence type="ECO:0000256" key="10">
    <source>
        <dbReference type="ARBA" id="ARBA00022989"/>
    </source>
</evidence>
<evidence type="ECO:0000256" key="4">
    <source>
        <dbReference type="ARBA" id="ARBA00022475"/>
    </source>
</evidence>
<evidence type="ECO:0000313" key="16">
    <source>
        <dbReference type="Proteomes" id="UP001196565"/>
    </source>
</evidence>
<feature type="transmembrane region" description="Helical" evidence="13">
    <location>
        <begin position="100"/>
        <end position="126"/>
    </location>
</feature>
<feature type="transmembrane region" description="Helical" evidence="13">
    <location>
        <begin position="58"/>
        <end position="79"/>
    </location>
</feature>
<feature type="transmembrane region" description="Helical" evidence="13">
    <location>
        <begin position="213"/>
        <end position="230"/>
    </location>
</feature>
<comment type="cofactor">
    <cofactor evidence="1">
        <name>Zn(2+)</name>
        <dbReference type="ChEBI" id="CHEBI:29105"/>
    </cofactor>
</comment>
<evidence type="ECO:0000256" key="5">
    <source>
        <dbReference type="ARBA" id="ARBA00022670"/>
    </source>
</evidence>
<dbReference type="GO" id="GO:0006508">
    <property type="term" value="P:proteolysis"/>
    <property type="evidence" value="ECO:0007669"/>
    <property type="project" value="UniProtKB-KW"/>
</dbReference>
<feature type="transmembrane region" description="Helical" evidence="13">
    <location>
        <begin position="188"/>
        <end position="207"/>
    </location>
</feature>
<comment type="similarity">
    <text evidence="3">Belongs to the peptidase M50B family.</text>
</comment>
<feature type="domain" description="Peptidase M50" evidence="14">
    <location>
        <begin position="139"/>
        <end position="195"/>
    </location>
</feature>
<dbReference type="InterPro" id="IPR044537">
    <property type="entry name" value="Rip2-like"/>
</dbReference>
<sequence>MPDWLPNAAVAILAAVLAITLHEAAHGYAALALGDDTAKRAGRISINPLRHVDPMGTIILPGILVIGQLLATGQVQGVFGWAKPVPVDIWKLRNPRSGMVWVAAAGPAINGVLAIAAAVLAHIVIWGQGALGPEATGLLLRFCGLSILSNLVLGLFNLIPLPPLDGGRIMVGILPREPAIALARVEPYGMMIVILGLFIMPMVIPGWDPMGVFFRNVVAPAFDFVLWLAGHGGGGG</sequence>
<evidence type="ECO:0000313" key="15">
    <source>
        <dbReference type="EMBL" id="MBW6399774.1"/>
    </source>
</evidence>
<dbReference type="Pfam" id="PF02163">
    <property type="entry name" value="Peptidase_M50"/>
    <property type="match status" value="1"/>
</dbReference>
<dbReference type="InterPro" id="IPR008915">
    <property type="entry name" value="Peptidase_M50"/>
</dbReference>